<accession>A0A6A5ZF73</accession>
<dbReference type="AlphaFoldDB" id="A0A6A5ZF73"/>
<dbReference type="Proteomes" id="UP000799770">
    <property type="component" value="Unassembled WGS sequence"/>
</dbReference>
<dbReference type="GO" id="GO:0016491">
    <property type="term" value="F:oxidoreductase activity"/>
    <property type="evidence" value="ECO:0007669"/>
    <property type="project" value="UniProtKB-KW"/>
</dbReference>
<reference evidence="3" key="1">
    <citation type="journal article" date="2020" name="Stud. Mycol.">
        <title>101 Dothideomycetes genomes: a test case for predicting lifestyles and emergence of pathogens.</title>
        <authorList>
            <person name="Haridas S."/>
            <person name="Albert R."/>
            <person name="Binder M."/>
            <person name="Bloem J."/>
            <person name="Labutti K."/>
            <person name="Salamov A."/>
            <person name="Andreopoulos B."/>
            <person name="Baker S."/>
            <person name="Barry K."/>
            <person name="Bills G."/>
            <person name="Bluhm B."/>
            <person name="Cannon C."/>
            <person name="Castanera R."/>
            <person name="Culley D."/>
            <person name="Daum C."/>
            <person name="Ezra D."/>
            <person name="Gonzalez J."/>
            <person name="Henrissat B."/>
            <person name="Kuo A."/>
            <person name="Liang C."/>
            <person name="Lipzen A."/>
            <person name="Lutzoni F."/>
            <person name="Magnuson J."/>
            <person name="Mondo S."/>
            <person name="Nolan M."/>
            <person name="Ohm R."/>
            <person name="Pangilinan J."/>
            <person name="Park H.-J."/>
            <person name="Ramirez L."/>
            <person name="Alfaro M."/>
            <person name="Sun H."/>
            <person name="Tritt A."/>
            <person name="Yoshinaga Y."/>
            <person name="Zwiers L.-H."/>
            <person name="Turgeon B."/>
            <person name="Goodwin S."/>
            <person name="Spatafora J."/>
            <person name="Crous P."/>
            <person name="Grigoriev I."/>
        </authorList>
    </citation>
    <scope>NUCLEOTIDE SEQUENCE</scope>
    <source>
        <strain evidence="3">CBS 627.86</strain>
    </source>
</reference>
<keyword evidence="1" id="KW-0560">Oxidoreductase</keyword>
<gene>
    <name evidence="3" type="ORF">BDV96DRAFT_657032</name>
</gene>
<dbReference type="PANTHER" id="PTHR34598">
    <property type="entry name" value="BLL6449 PROTEIN"/>
    <property type="match status" value="1"/>
</dbReference>
<dbReference type="OrthoDB" id="412788at2759"/>
<name>A0A6A5ZF73_9PLEO</name>
<sequence length="277" mass="32680">MFHTSLFFVRPDELHRVEKPYAFKFPLENAAIPSKNYEHIETEHVQVSDIRGHESDFTLEKNGFAVFDMGKDFKYEDFHDSVKIEPYFHLVEKLLKQELGASHVQMFRYGLRKRHPTWPRNTGQSYDYDQPTTTVHIDTTPQEVLVEVRRHHKERYEELTMHRVQWVNVWKPLRGPLNDWPLLVCDNSTVDKSKDLEPADLLYPDRIAENCLVYDSPKYRWHYLSGHKTTEIMVFKQGDTLHDAPPGVPHCSVQNPLAPNESPRESIETRFLVFYNS</sequence>
<proteinExistence type="inferred from homology"/>
<keyword evidence="4" id="KW-1185">Reference proteome</keyword>
<evidence type="ECO:0000256" key="2">
    <source>
        <dbReference type="ARBA" id="ARBA00023604"/>
    </source>
</evidence>
<protein>
    <submittedName>
        <fullName evidence="3">Putative CmcJ-like methyltransferase</fullName>
    </submittedName>
</protein>
<dbReference type="PANTHER" id="PTHR34598:SF3">
    <property type="entry name" value="OXIDOREDUCTASE AN1597"/>
    <property type="match status" value="1"/>
</dbReference>
<organism evidence="3 4">
    <name type="scientific">Lophiotrema nucula</name>
    <dbReference type="NCBI Taxonomy" id="690887"/>
    <lineage>
        <taxon>Eukaryota</taxon>
        <taxon>Fungi</taxon>
        <taxon>Dikarya</taxon>
        <taxon>Ascomycota</taxon>
        <taxon>Pezizomycotina</taxon>
        <taxon>Dothideomycetes</taxon>
        <taxon>Pleosporomycetidae</taxon>
        <taxon>Pleosporales</taxon>
        <taxon>Lophiotremataceae</taxon>
        <taxon>Lophiotrema</taxon>
    </lineage>
</organism>
<comment type="similarity">
    <text evidence="2">Belongs to the asaB hydroxylase/desaturase family.</text>
</comment>
<evidence type="ECO:0000313" key="3">
    <source>
        <dbReference type="EMBL" id="KAF2116998.1"/>
    </source>
</evidence>
<dbReference type="EMBL" id="ML977319">
    <property type="protein sequence ID" value="KAF2116998.1"/>
    <property type="molecule type" value="Genomic_DNA"/>
</dbReference>
<dbReference type="InterPro" id="IPR044053">
    <property type="entry name" value="AsaB-like"/>
</dbReference>
<evidence type="ECO:0000256" key="1">
    <source>
        <dbReference type="ARBA" id="ARBA00023002"/>
    </source>
</evidence>
<dbReference type="GO" id="GO:0008168">
    <property type="term" value="F:methyltransferase activity"/>
    <property type="evidence" value="ECO:0007669"/>
    <property type="project" value="UniProtKB-KW"/>
</dbReference>
<evidence type="ECO:0000313" key="4">
    <source>
        <dbReference type="Proteomes" id="UP000799770"/>
    </source>
</evidence>
<dbReference type="GO" id="GO:0032259">
    <property type="term" value="P:methylation"/>
    <property type="evidence" value="ECO:0007669"/>
    <property type="project" value="UniProtKB-KW"/>
</dbReference>
<keyword evidence="3" id="KW-0489">Methyltransferase</keyword>
<keyword evidence="3" id="KW-0808">Transferase</keyword>
<dbReference type="NCBIfam" id="NF041278">
    <property type="entry name" value="CmcJ_NvfI_EfuI"/>
    <property type="match status" value="1"/>
</dbReference>